<keyword evidence="3" id="KW-0131">Cell cycle</keyword>
<keyword evidence="4" id="KW-1185">Reference proteome</keyword>
<dbReference type="RefSeq" id="WP_126783837.1">
    <property type="nucleotide sequence ID" value="NZ_PIQF01000001.1"/>
</dbReference>
<dbReference type="GO" id="GO:0051301">
    <property type="term" value="P:cell division"/>
    <property type="evidence" value="ECO:0007669"/>
    <property type="project" value="UniProtKB-KW"/>
</dbReference>
<dbReference type="Proteomes" id="UP000287908">
    <property type="component" value="Unassembled WGS sequence"/>
</dbReference>
<evidence type="ECO:0000313" key="3">
    <source>
        <dbReference type="EMBL" id="RUO77566.1"/>
    </source>
</evidence>
<feature type="domain" description="Cell-division protein ZapC C-terminal" evidence="1">
    <location>
        <begin position="90"/>
        <end position="168"/>
    </location>
</feature>
<accession>A0A432ZHU7</accession>
<reference evidence="3 4" key="1">
    <citation type="journal article" date="2011" name="Front. Microbiol.">
        <title>Genomic signatures of strain selection and enhancement in Bacillus atrophaeus var. globigii, a historical biowarfare simulant.</title>
        <authorList>
            <person name="Gibbons H.S."/>
            <person name="Broomall S.M."/>
            <person name="McNew L.A."/>
            <person name="Daligault H."/>
            <person name="Chapman C."/>
            <person name="Bruce D."/>
            <person name="Karavis M."/>
            <person name="Krepps M."/>
            <person name="McGregor P.A."/>
            <person name="Hong C."/>
            <person name="Park K.H."/>
            <person name="Akmal A."/>
            <person name="Feldman A."/>
            <person name="Lin J.S."/>
            <person name="Chang W.E."/>
            <person name="Higgs B.W."/>
            <person name="Demirev P."/>
            <person name="Lindquist J."/>
            <person name="Liem A."/>
            <person name="Fochler E."/>
            <person name="Read T.D."/>
            <person name="Tapia R."/>
            <person name="Johnson S."/>
            <person name="Bishop-Lilly K.A."/>
            <person name="Detter C."/>
            <person name="Han C."/>
            <person name="Sozhamannan S."/>
            <person name="Rosenzweig C.N."/>
            <person name="Skowronski E.W."/>
        </authorList>
    </citation>
    <scope>NUCLEOTIDE SEQUENCE [LARGE SCALE GENOMIC DNA]</scope>
    <source>
        <strain evidence="3 4">CL-SP19</strain>
    </source>
</reference>
<comment type="caution">
    <text evidence="3">The sequence shown here is derived from an EMBL/GenBank/DDBJ whole genome shotgun (WGS) entry which is preliminary data.</text>
</comment>
<evidence type="ECO:0000313" key="4">
    <source>
        <dbReference type="Proteomes" id="UP000287908"/>
    </source>
</evidence>
<gene>
    <name evidence="3" type="ORF">CWI81_03550</name>
</gene>
<sequence length="184" mass="21089">MHDSTQWFWLYSPEKQQLAIQTDEPEPYTLPYKSQQLVNISFTKQPLDIEDASLYQSIVESLQSYPAESLKASPEQVAVNAVAFKRFGCPQMPQSWHFQKSDLEQWSRERTLCELNSGFDQGLFLILDIDDEFASCLLMSSSMQVSAIKTLKQFQVMKVLNNRLLPATIDLAASTQKDWTQKLA</sequence>
<dbReference type="InterPro" id="IPR048373">
    <property type="entry name" value="ZapC_N"/>
</dbReference>
<dbReference type="Pfam" id="PF21083">
    <property type="entry name" value="ZapC_N"/>
    <property type="match status" value="1"/>
</dbReference>
<dbReference type="InterPro" id="IPR048372">
    <property type="entry name" value="ZapC_C"/>
</dbReference>
<feature type="domain" description="Cell-division protein ZapC N-terminal" evidence="2">
    <location>
        <begin position="4"/>
        <end position="87"/>
    </location>
</feature>
<name>A0A432ZHU7_9GAMM</name>
<dbReference type="EMBL" id="PIQF01000001">
    <property type="protein sequence ID" value="RUO77566.1"/>
    <property type="molecule type" value="Genomic_DNA"/>
</dbReference>
<protein>
    <submittedName>
        <fullName evidence="3">Cell division protein</fullName>
    </submittedName>
</protein>
<keyword evidence="3" id="KW-0132">Cell division</keyword>
<evidence type="ECO:0000259" key="2">
    <source>
        <dbReference type="Pfam" id="PF21083"/>
    </source>
</evidence>
<organism evidence="3 4">
    <name type="scientific">Idiomarina seosinensis</name>
    <dbReference type="NCBI Taxonomy" id="281739"/>
    <lineage>
        <taxon>Bacteria</taxon>
        <taxon>Pseudomonadati</taxon>
        <taxon>Pseudomonadota</taxon>
        <taxon>Gammaproteobacteria</taxon>
        <taxon>Alteromonadales</taxon>
        <taxon>Idiomarinaceae</taxon>
        <taxon>Idiomarina</taxon>
    </lineage>
</organism>
<proteinExistence type="predicted"/>
<dbReference type="OrthoDB" id="5765005at2"/>
<dbReference type="Pfam" id="PF07126">
    <property type="entry name" value="ZapC_C"/>
    <property type="match status" value="1"/>
</dbReference>
<dbReference type="AlphaFoldDB" id="A0A432ZHU7"/>
<evidence type="ECO:0000259" key="1">
    <source>
        <dbReference type="Pfam" id="PF07126"/>
    </source>
</evidence>